<evidence type="ECO:0000256" key="6">
    <source>
        <dbReference type="ARBA" id="ARBA00023136"/>
    </source>
</evidence>
<accession>A0A5Q0TXC0</accession>
<keyword evidence="3 9" id="KW-0812">Transmembrane</keyword>
<keyword evidence="8" id="KW-0807">Transducer</keyword>
<dbReference type="GO" id="GO:0008188">
    <property type="term" value="F:neuropeptide receptor activity"/>
    <property type="evidence" value="ECO:0007669"/>
    <property type="project" value="TreeGrafter"/>
</dbReference>
<dbReference type="PROSITE" id="PS50262">
    <property type="entry name" value="G_PROTEIN_RECEP_F1_2"/>
    <property type="match status" value="1"/>
</dbReference>
<evidence type="ECO:0000256" key="7">
    <source>
        <dbReference type="ARBA" id="ARBA00023170"/>
    </source>
</evidence>
<dbReference type="GO" id="GO:0005886">
    <property type="term" value="C:plasma membrane"/>
    <property type="evidence" value="ECO:0007669"/>
    <property type="project" value="TreeGrafter"/>
</dbReference>
<dbReference type="AlphaFoldDB" id="A0A5Q0TXC0"/>
<comment type="similarity">
    <text evidence="2">Belongs to the G-protein coupled receptor 1 family.</text>
</comment>
<feature type="domain" description="G-protein coupled receptors family 1 profile" evidence="10">
    <location>
        <begin position="69"/>
        <end position="379"/>
    </location>
</feature>
<evidence type="ECO:0000256" key="5">
    <source>
        <dbReference type="ARBA" id="ARBA00023040"/>
    </source>
</evidence>
<reference evidence="11" key="1">
    <citation type="submission" date="2019-04" db="EMBL/GenBank/DDBJ databases">
        <title>Identification and expression profiles of neuropeptides and their G protein-coupled receptors in the Red palm weevil Rhynchophorus ferrugineus (Coleoptera: Curculionidae).</title>
        <authorList>
            <person name="Zhang H."/>
            <person name="Bai J."/>
            <person name="Huang S."/>
            <person name="Hou Y."/>
        </authorList>
    </citation>
    <scope>NUCLEOTIDE SEQUENCE</scope>
</reference>
<evidence type="ECO:0000256" key="4">
    <source>
        <dbReference type="ARBA" id="ARBA00022989"/>
    </source>
</evidence>
<gene>
    <name evidence="11" type="primary">GPCR</name>
</gene>
<feature type="transmembrane region" description="Helical" evidence="9">
    <location>
        <begin position="134"/>
        <end position="151"/>
    </location>
</feature>
<dbReference type="EMBL" id="MK751496">
    <property type="protein sequence ID" value="QGA72500.1"/>
    <property type="molecule type" value="mRNA"/>
</dbReference>
<name>A0A5Q0TXC0_RHYFE</name>
<dbReference type="Pfam" id="PF00001">
    <property type="entry name" value="7tm_1"/>
    <property type="match status" value="1"/>
</dbReference>
<sequence length="449" mass="51301">MVKGNATSPSQESDIPPHIWAVIHQLLLGVGGADKKIDLREPHPKKSLEDVASFIICAYGVLTVYGVVSNIFLFVHIIQYRLYKDPTYSFIMNNAISDIFKGVIVLPITLYVLLVQNWMLGELLCTFLPMLQDIPLHVTMLTYVCLAWDRCRYLRNPNKPRLPAFVCTIGTWLTSVCLVLPYPIYIMHIDLGTYFKSPELEGVSICIVNLADDMKEYMRGIFLVTYAGPLAAISYFFVCASRELAYHNAPAVIFFESRGRDSRSRMDSHSTVTADIRSTRGDFDRTSQYSPESFREQDNCRTRYEVHESELDVMKEKRTQKYLGSIVTMYAICLLPLMIMRLARLALVETYENSSHFDYTYVLFVWLAFLPTCLTPAMFVCWQMSRSSKERLKGYFRFSNRKMRHSNETVVTAAGTPASRFKFLHGSHLQLEEGLSDGTISLQQDSNSS</sequence>
<evidence type="ECO:0000256" key="9">
    <source>
        <dbReference type="SAM" id="Phobius"/>
    </source>
</evidence>
<keyword evidence="6 9" id="KW-0472">Membrane</keyword>
<dbReference type="CDD" id="cd00637">
    <property type="entry name" value="7tm_classA_rhodopsin-like"/>
    <property type="match status" value="1"/>
</dbReference>
<feature type="transmembrane region" description="Helical" evidence="9">
    <location>
        <begin position="217"/>
        <end position="238"/>
    </location>
</feature>
<evidence type="ECO:0000313" key="11">
    <source>
        <dbReference type="EMBL" id="QGA72500.1"/>
    </source>
</evidence>
<evidence type="ECO:0000256" key="3">
    <source>
        <dbReference type="ARBA" id="ARBA00022692"/>
    </source>
</evidence>
<keyword evidence="5" id="KW-0297">G-protein coupled receptor</keyword>
<proteinExistence type="evidence at transcript level"/>
<evidence type="ECO:0000256" key="2">
    <source>
        <dbReference type="ARBA" id="ARBA00010663"/>
    </source>
</evidence>
<feature type="transmembrane region" description="Helical" evidence="9">
    <location>
        <begin position="51"/>
        <end position="78"/>
    </location>
</feature>
<feature type="transmembrane region" description="Helical" evidence="9">
    <location>
        <begin position="322"/>
        <end position="343"/>
    </location>
</feature>
<keyword evidence="4 9" id="KW-1133">Transmembrane helix</keyword>
<feature type="transmembrane region" description="Helical" evidence="9">
    <location>
        <begin position="163"/>
        <end position="185"/>
    </location>
</feature>
<dbReference type="Gene3D" id="1.20.1070.10">
    <property type="entry name" value="Rhodopsin 7-helix transmembrane proteins"/>
    <property type="match status" value="1"/>
</dbReference>
<feature type="transmembrane region" description="Helical" evidence="9">
    <location>
        <begin position="363"/>
        <end position="382"/>
    </location>
</feature>
<protein>
    <submittedName>
        <fullName evidence="11">Orexin receptor type 1</fullName>
    </submittedName>
</protein>
<evidence type="ECO:0000256" key="8">
    <source>
        <dbReference type="ARBA" id="ARBA00023224"/>
    </source>
</evidence>
<keyword evidence="7 11" id="KW-0675">Receptor</keyword>
<dbReference type="InterPro" id="IPR017452">
    <property type="entry name" value="GPCR_Rhodpsn_7TM"/>
</dbReference>
<dbReference type="PANTHER" id="PTHR24238">
    <property type="entry name" value="G-PROTEIN COUPLED RECEPTOR"/>
    <property type="match status" value="1"/>
</dbReference>
<evidence type="ECO:0000256" key="1">
    <source>
        <dbReference type="ARBA" id="ARBA00004141"/>
    </source>
</evidence>
<organism evidence="11">
    <name type="scientific">Rhynchophorus ferrugineus</name>
    <name type="common">Red palm weevil</name>
    <name type="synonym">Curculio ferrugineus</name>
    <dbReference type="NCBI Taxonomy" id="354439"/>
    <lineage>
        <taxon>Eukaryota</taxon>
        <taxon>Metazoa</taxon>
        <taxon>Ecdysozoa</taxon>
        <taxon>Arthropoda</taxon>
        <taxon>Hexapoda</taxon>
        <taxon>Insecta</taxon>
        <taxon>Pterygota</taxon>
        <taxon>Neoptera</taxon>
        <taxon>Endopterygota</taxon>
        <taxon>Coleoptera</taxon>
        <taxon>Polyphaga</taxon>
        <taxon>Cucujiformia</taxon>
        <taxon>Curculionidae</taxon>
        <taxon>Dryophthorinae</taxon>
        <taxon>Rhynchophorus</taxon>
    </lineage>
</organism>
<dbReference type="InterPro" id="IPR000276">
    <property type="entry name" value="GPCR_Rhodpsn"/>
</dbReference>
<dbReference type="PRINTS" id="PR00237">
    <property type="entry name" value="GPCRRHODOPSN"/>
</dbReference>
<feature type="transmembrane region" description="Helical" evidence="9">
    <location>
        <begin position="99"/>
        <end position="119"/>
    </location>
</feature>
<comment type="subcellular location">
    <subcellularLocation>
        <location evidence="1">Membrane</location>
        <topology evidence="1">Multi-pass membrane protein</topology>
    </subcellularLocation>
</comment>
<dbReference type="PANTHER" id="PTHR24238:SF69">
    <property type="entry name" value="G-PROTEIN COUPLED RECEPTOR 165"/>
    <property type="match status" value="1"/>
</dbReference>
<dbReference type="SUPFAM" id="SSF81321">
    <property type="entry name" value="Family A G protein-coupled receptor-like"/>
    <property type="match status" value="1"/>
</dbReference>
<evidence type="ECO:0000259" key="10">
    <source>
        <dbReference type="PROSITE" id="PS50262"/>
    </source>
</evidence>